<evidence type="ECO:0000259" key="1">
    <source>
        <dbReference type="Pfam" id="PF00248"/>
    </source>
</evidence>
<dbReference type="STRING" id="407821.A0A087T9H9"/>
<dbReference type="SUPFAM" id="SSF51430">
    <property type="entry name" value="NAD(P)-linked oxidoreductase"/>
    <property type="match status" value="1"/>
</dbReference>
<dbReference type="Pfam" id="PF00248">
    <property type="entry name" value="Aldo_ket_red"/>
    <property type="match status" value="1"/>
</dbReference>
<evidence type="ECO:0000313" key="3">
    <source>
        <dbReference type="Proteomes" id="UP000054359"/>
    </source>
</evidence>
<dbReference type="PANTHER" id="PTHR42686">
    <property type="entry name" value="GH17980P-RELATED"/>
    <property type="match status" value="1"/>
</dbReference>
<keyword evidence="3" id="KW-1185">Reference proteome</keyword>
<feature type="non-terminal residue" evidence="2">
    <location>
        <position position="130"/>
    </location>
</feature>
<accession>A0A087T9H9</accession>
<sequence length="130" mass="14130">MDGINIGDWVLSSKHAATYKKGFHNEVKSSKMIYKSFGSTGLKVSVLGLGGSELALCYGISEEQEGINTVLEAVKSGINYIDTAPFYGHGKAEKVLGKALKNIPRDTYYLATKVGRYGPELQNMFDFSPA</sequence>
<dbReference type="GO" id="GO:0005829">
    <property type="term" value="C:cytosol"/>
    <property type="evidence" value="ECO:0007669"/>
    <property type="project" value="TreeGrafter"/>
</dbReference>
<dbReference type="InterPro" id="IPR023210">
    <property type="entry name" value="NADP_OxRdtase_dom"/>
</dbReference>
<evidence type="ECO:0000313" key="2">
    <source>
        <dbReference type="EMBL" id="KFM61768.1"/>
    </source>
</evidence>
<dbReference type="GO" id="GO:0016491">
    <property type="term" value="F:oxidoreductase activity"/>
    <property type="evidence" value="ECO:0007669"/>
    <property type="project" value="InterPro"/>
</dbReference>
<dbReference type="EMBL" id="KK114142">
    <property type="protein sequence ID" value="KFM61768.1"/>
    <property type="molecule type" value="Genomic_DNA"/>
</dbReference>
<name>A0A087T9H9_STEMI</name>
<dbReference type="InterPro" id="IPR036812">
    <property type="entry name" value="NAD(P)_OxRdtase_dom_sf"/>
</dbReference>
<dbReference type="InterPro" id="IPR020471">
    <property type="entry name" value="AKR"/>
</dbReference>
<gene>
    <name evidence="2" type="ORF">X975_18019</name>
</gene>
<protein>
    <submittedName>
        <fullName evidence="2">General stress protein 69</fullName>
    </submittedName>
</protein>
<feature type="domain" description="NADP-dependent oxidoreductase" evidence="1">
    <location>
        <begin position="47"/>
        <end position="117"/>
    </location>
</feature>
<dbReference type="OrthoDB" id="6483002at2759"/>
<dbReference type="OMA" id="DTYYLAT"/>
<dbReference type="AlphaFoldDB" id="A0A087T9H9"/>
<dbReference type="PANTHER" id="PTHR42686:SF1">
    <property type="entry name" value="GH17980P-RELATED"/>
    <property type="match status" value="1"/>
</dbReference>
<organism evidence="2 3">
    <name type="scientific">Stegodyphus mimosarum</name>
    <name type="common">African social velvet spider</name>
    <dbReference type="NCBI Taxonomy" id="407821"/>
    <lineage>
        <taxon>Eukaryota</taxon>
        <taxon>Metazoa</taxon>
        <taxon>Ecdysozoa</taxon>
        <taxon>Arthropoda</taxon>
        <taxon>Chelicerata</taxon>
        <taxon>Arachnida</taxon>
        <taxon>Araneae</taxon>
        <taxon>Araneomorphae</taxon>
        <taxon>Entelegynae</taxon>
        <taxon>Eresoidea</taxon>
        <taxon>Eresidae</taxon>
        <taxon>Stegodyphus</taxon>
    </lineage>
</organism>
<dbReference type="Proteomes" id="UP000054359">
    <property type="component" value="Unassembled WGS sequence"/>
</dbReference>
<proteinExistence type="predicted"/>
<reference evidence="2 3" key="1">
    <citation type="submission" date="2013-11" db="EMBL/GenBank/DDBJ databases">
        <title>Genome sequencing of Stegodyphus mimosarum.</title>
        <authorList>
            <person name="Bechsgaard J."/>
        </authorList>
    </citation>
    <scope>NUCLEOTIDE SEQUENCE [LARGE SCALE GENOMIC DNA]</scope>
</reference>
<dbReference type="Gene3D" id="3.20.20.100">
    <property type="entry name" value="NADP-dependent oxidoreductase domain"/>
    <property type="match status" value="1"/>
</dbReference>